<keyword evidence="2" id="KW-0720">Serine protease</keyword>
<dbReference type="Gene3D" id="3.40.50.1820">
    <property type="entry name" value="alpha/beta hydrolase"/>
    <property type="match status" value="1"/>
</dbReference>
<protein>
    <recommendedName>
        <fullName evidence="5">Acyl-peptide hydrolase</fullName>
    </recommendedName>
    <alternativeName>
        <fullName evidence="4">Acylaminoacyl-peptidase</fullName>
    </alternativeName>
</protein>
<keyword evidence="7" id="KW-0732">Signal</keyword>
<dbReference type="InterPro" id="IPR002469">
    <property type="entry name" value="Peptidase_S9B_N"/>
</dbReference>
<dbReference type="InterPro" id="IPR001375">
    <property type="entry name" value="Peptidase_S9_cat"/>
</dbReference>
<name>A0A1T5AWD4_9SPHI</name>
<dbReference type="Pfam" id="PF07676">
    <property type="entry name" value="PD40"/>
    <property type="match status" value="3"/>
</dbReference>
<dbReference type="InterPro" id="IPR011659">
    <property type="entry name" value="WD40"/>
</dbReference>
<feature type="chain" id="PRO_5012165325" description="Acyl-peptide hydrolase" evidence="7">
    <location>
        <begin position="23"/>
        <end position="699"/>
    </location>
</feature>
<dbReference type="GO" id="GO:0006508">
    <property type="term" value="P:proteolysis"/>
    <property type="evidence" value="ECO:0007669"/>
    <property type="project" value="InterPro"/>
</dbReference>
<feature type="domain" description="Peptidase S9 prolyl oligopeptidase catalytic" evidence="8">
    <location>
        <begin position="502"/>
        <end position="697"/>
    </location>
</feature>
<keyword evidence="10" id="KW-0031">Aminopeptidase</keyword>
<dbReference type="InterPro" id="IPR011042">
    <property type="entry name" value="6-blade_b-propeller_TolB-like"/>
</dbReference>
<evidence type="ECO:0000313" key="11">
    <source>
        <dbReference type="Proteomes" id="UP000189981"/>
    </source>
</evidence>
<organism evidence="10 11">
    <name type="scientific">Daejeonella lutea</name>
    <dbReference type="NCBI Taxonomy" id="572036"/>
    <lineage>
        <taxon>Bacteria</taxon>
        <taxon>Pseudomonadati</taxon>
        <taxon>Bacteroidota</taxon>
        <taxon>Sphingobacteriia</taxon>
        <taxon>Sphingobacteriales</taxon>
        <taxon>Sphingobacteriaceae</taxon>
        <taxon>Daejeonella</taxon>
    </lineage>
</organism>
<accession>A0A1T5AWD4</accession>
<dbReference type="InterPro" id="IPR002471">
    <property type="entry name" value="Pept_S9_AS"/>
</dbReference>
<keyword evidence="11" id="KW-1185">Reference proteome</keyword>
<dbReference type="InterPro" id="IPR029058">
    <property type="entry name" value="AB_hydrolase_fold"/>
</dbReference>
<dbReference type="AlphaFoldDB" id="A0A1T5AWD4"/>
<evidence type="ECO:0000256" key="5">
    <source>
        <dbReference type="ARBA" id="ARBA00032596"/>
    </source>
</evidence>
<dbReference type="RefSeq" id="WP_079701581.1">
    <property type="nucleotide sequence ID" value="NZ_FUYR01000001.1"/>
</dbReference>
<sequence>MIKNASFLVLLCFNILSSKVFAQTFSVESVLAYPFPTELISSPSGSKIAWALNEQGRRNIYVAEAPEFTPRKITEYNKDDGQELTSLSISADGKWVIYVRGGDHSGSNSSMPVNAAFDPVAPKVQIMSIPFEGGKTNILAEADDPIISPSSDKVLFSRGSQVMSVPINGSAGAKPLFYARGTTGSLSYSPDGSKIAFVSSRGDHSFIGIYSDEQTPINWILPAFSRDNSPRWSPDGKSIAFVRMPGQGGKTDSIFARRHQPWTIWTADITTGKGNPIWKAPETLEGSVPQTQGGTNLHWAGGNRIVFVSYQDGWPHLYSVDAKGGKELLLTPGNFMVEQIRLSNDGKWLVFAANTGRDPSDIDRRHIVRVPVDKPAMEILTPGAGIEAYPVITADNSTIAFLSSTAQRPLLPAVMSFNKGPVKLIGENLIPSSFPTSQLVTPKHVTFKAPDGQTVYGQLFEPKNAGSGKRPAIVYVHGGPQRQMVLGWHFMDYYSIDYGLNQYLANLGFTVLSVNYRLGIGYGYKFQRAVNAGAQGASEYQDIKAAGEWLAKQPNIDATKIGIYGGSYGGYLVALALGHDSKLFAAGVDIHGVNNRFAGSAQSTREPAPDADLYEKAVIKSSPVTYLDTWTSPTLIIHADDDRNVNFSQSVDLARRFEDKKFDFEYLAIPDDTHHWMKYSNGVKVSEVTADFLKRKLMK</sequence>
<comment type="function">
    <text evidence="6">This enzyme catalyzes the hydrolysis of the N-terminal peptide bond of an N-acetylated peptide to generate an N-acetylated amino acid and a peptide with a free N-terminus. It preferentially cleaves off Ac-Ala, Ac-Met and Ac-Ser. Also, involved in the degradation of oxidized and glycated proteins.</text>
</comment>
<dbReference type="PANTHER" id="PTHR42776:SF27">
    <property type="entry name" value="DIPEPTIDYL PEPTIDASE FAMILY MEMBER 6"/>
    <property type="match status" value="1"/>
</dbReference>
<dbReference type="Gene3D" id="2.120.10.30">
    <property type="entry name" value="TolB, C-terminal domain"/>
    <property type="match status" value="2"/>
</dbReference>
<dbReference type="SUPFAM" id="SSF53474">
    <property type="entry name" value="alpha/beta-Hydrolases"/>
    <property type="match status" value="1"/>
</dbReference>
<feature type="domain" description="Dipeptidylpeptidase IV N-terminal" evidence="9">
    <location>
        <begin position="256"/>
        <end position="400"/>
    </location>
</feature>
<dbReference type="GO" id="GO:0004252">
    <property type="term" value="F:serine-type endopeptidase activity"/>
    <property type="evidence" value="ECO:0007669"/>
    <property type="project" value="InterPro"/>
</dbReference>
<dbReference type="SUPFAM" id="SSF82171">
    <property type="entry name" value="DPP6 N-terminal domain-like"/>
    <property type="match status" value="1"/>
</dbReference>
<keyword evidence="3" id="KW-0007">Acetylation</keyword>
<proteinExistence type="predicted"/>
<evidence type="ECO:0000259" key="9">
    <source>
        <dbReference type="Pfam" id="PF00930"/>
    </source>
</evidence>
<dbReference type="Proteomes" id="UP000189981">
    <property type="component" value="Unassembled WGS sequence"/>
</dbReference>
<dbReference type="PROSITE" id="PS00708">
    <property type="entry name" value="PRO_ENDOPEP_SER"/>
    <property type="match status" value="1"/>
</dbReference>
<evidence type="ECO:0000256" key="4">
    <source>
        <dbReference type="ARBA" id="ARBA00032284"/>
    </source>
</evidence>
<dbReference type="OrthoDB" id="9777457at2"/>
<evidence type="ECO:0000313" key="10">
    <source>
        <dbReference type="EMBL" id="SKB39080.1"/>
    </source>
</evidence>
<evidence type="ECO:0000256" key="1">
    <source>
        <dbReference type="ARBA" id="ARBA00022801"/>
    </source>
</evidence>
<dbReference type="Pfam" id="PF00326">
    <property type="entry name" value="Peptidase_S9"/>
    <property type="match status" value="1"/>
</dbReference>
<evidence type="ECO:0000256" key="3">
    <source>
        <dbReference type="ARBA" id="ARBA00022990"/>
    </source>
</evidence>
<evidence type="ECO:0000256" key="2">
    <source>
        <dbReference type="ARBA" id="ARBA00022825"/>
    </source>
</evidence>
<dbReference type="STRING" id="572036.SAMN05661099_1064"/>
<evidence type="ECO:0000256" key="6">
    <source>
        <dbReference type="ARBA" id="ARBA00045885"/>
    </source>
</evidence>
<feature type="signal peptide" evidence="7">
    <location>
        <begin position="1"/>
        <end position="22"/>
    </location>
</feature>
<reference evidence="11" key="1">
    <citation type="submission" date="2017-02" db="EMBL/GenBank/DDBJ databases">
        <authorList>
            <person name="Varghese N."/>
            <person name="Submissions S."/>
        </authorList>
    </citation>
    <scope>NUCLEOTIDE SEQUENCE [LARGE SCALE GENOMIC DNA]</scope>
    <source>
        <strain evidence="11">DSM 22385</strain>
    </source>
</reference>
<evidence type="ECO:0000259" key="8">
    <source>
        <dbReference type="Pfam" id="PF00326"/>
    </source>
</evidence>
<gene>
    <name evidence="10" type="ORF">SAMN05661099_1064</name>
</gene>
<dbReference type="EMBL" id="FUYR01000001">
    <property type="protein sequence ID" value="SKB39080.1"/>
    <property type="molecule type" value="Genomic_DNA"/>
</dbReference>
<dbReference type="Pfam" id="PF00930">
    <property type="entry name" value="DPPIV_N"/>
    <property type="match status" value="1"/>
</dbReference>
<dbReference type="GO" id="GO:0004177">
    <property type="term" value="F:aminopeptidase activity"/>
    <property type="evidence" value="ECO:0007669"/>
    <property type="project" value="UniProtKB-KW"/>
</dbReference>
<keyword evidence="1" id="KW-0378">Hydrolase</keyword>
<dbReference type="PANTHER" id="PTHR42776">
    <property type="entry name" value="SERINE PEPTIDASE S9 FAMILY MEMBER"/>
    <property type="match status" value="1"/>
</dbReference>
<evidence type="ECO:0000256" key="7">
    <source>
        <dbReference type="SAM" id="SignalP"/>
    </source>
</evidence>
<keyword evidence="10" id="KW-0645">Protease</keyword>